<name>A0ABZ2YGU5_9BACT</name>
<proteinExistence type="predicted"/>
<gene>
    <name evidence="1" type="ORF">WJU16_13220</name>
</gene>
<reference evidence="2" key="1">
    <citation type="submission" date="2024-03" db="EMBL/GenBank/DDBJ databases">
        <title>Chitinophaga horti sp. nov., isolated from garden soil.</title>
        <authorList>
            <person name="Lee D.S."/>
            <person name="Han D.M."/>
            <person name="Baek J.H."/>
            <person name="Choi D.G."/>
            <person name="Jeon J.H."/>
            <person name="Jeon C.O."/>
        </authorList>
    </citation>
    <scope>NUCLEOTIDE SEQUENCE [LARGE SCALE GENOMIC DNA]</scope>
    <source>
        <strain evidence="2">GPA1</strain>
    </source>
</reference>
<keyword evidence="2" id="KW-1185">Reference proteome</keyword>
<dbReference type="Proteomes" id="UP001485459">
    <property type="component" value="Chromosome"/>
</dbReference>
<evidence type="ECO:0000313" key="1">
    <source>
        <dbReference type="EMBL" id="WZN38963.1"/>
    </source>
</evidence>
<protein>
    <submittedName>
        <fullName evidence="1">Uncharacterized protein</fullName>
    </submittedName>
</protein>
<organism evidence="1 2">
    <name type="scientific">Chitinophaga pollutisoli</name>
    <dbReference type="NCBI Taxonomy" id="3133966"/>
    <lineage>
        <taxon>Bacteria</taxon>
        <taxon>Pseudomonadati</taxon>
        <taxon>Bacteroidota</taxon>
        <taxon>Chitinophagia</taxon>
        <taxon>Chitinophagales</taxon>
        <taxon>Chitinophagaceae</taxon>
        <taxon>Chitinophaga</taxon>
    </lineage>
</organism>
<dbReference type="EMBL" id="CP149822">
    <property type="protein sequence ID" value="WZN38963.1"/>
    <property type="molecule type" value="Genomic_DNA"/>
</dbReference>
<evidence type="ECO:0000313" key="2">
    <source>
        <dbReference type="Proteomes" id="UP001485459"/>
    </source>
</evidence>
<accession>A0ABZ2YGU5</accession>
<dbReference type="RefSeq" id="WP_341833972.1">
    <property type="nucleotide sequence ID" value="NZ_CP149822.1"/>
</dbReference>
<sequence length="42" mass="4473">MTFGAAWEWQHGAVSGVGNGSGKGNSGAVISQIMRKSPLRWR</sequence>